<accession>A0A6I4MGK1</accession>
<dbReference type="InterPro" id="IPR002477">
    <property type="entry name" value="Peptidoglycan-bd-like"/>
</dbReference>
<evidence type="ECO:0000313" key="2">
    <source>
        <dbReference type="EMBL" id="MWA04912.1"/>
    </source>
</evidence>
<dbReference type="EMBL" id="WBMS02000032">
    <property type="protein sequence ID" value="MWA04912.1"/>
    <property type="molecule type" value="Genomic_DNA"/>
</dbReference>
<dbReference type="AlphaFoldDB" id="A0A6I4MGK1"/>
<evidence type="ECO:0000313" key="3">
    <source>
        <dbReference type="Proteomes" id="UP000462055"/>
    </source>
</evidence>
<organism evidence="2 3">
    <name type="scientific">Actinomadura physcomitrii</name>
    <dbReference type="NCBI Taxonomy" id="2650748"/>
    <lineage>
        <taxon>Bacteria</taxon>
        <taxon>Bacillati</taxon>
        <taxon>Actinomycetota</taxon>
        <taxon>Actinomycetes</taxon>
        <taxon>Streptosporangiales</taxon>
        <taxon>Thermomonosporaceae</taxon>
        <taxon>Actinomadura</taxon>
    </lineage>
</organism>
<dbReference type="InterPro" id="IPR036365">
    <property type="entry name" value="PGBD-like_sf"/>
</dbReference>
<proteinExistence type="predicted"/>
<sequence>MRGDDVRTWQSRMKARGWSITVDGAYGPASEEVCRAFQREKGLGVDGIVGPATWKAAWESPVT</sequence>
<protein>
    <recommendedName>
        <fullName evidence="1">Peptidoglycan binding-like domain-containing protein</fullName>
    </recommendedName>
</protein>
<name>A0A6I4MGK1_9ACTN</name>
<comment type="caution">
    <text evidence="2">The sequence shown here is derived from an EMBL/GenBank/DDBJ whole genome shotgun (WGS) entry which is preliminary data.</text>
</comment>
<dbReference type="Pfam" id="PF01471">
    <property type="entry name" value="PG_binding_1"/>
    <property type="match status" value="1"/>
</dbReference>
<reference evidence="2" key="1">
    <citation type="submission" date="2019-12" db="EMBL/GenBank/DDBJ databases">
        <title>Actinomadura physcomitrii sp. nov., a novel actinomycete isolated from moss [Physcomitrium sphaericum (Ludw) Fuernr].</title>
        <authorList>
            <person name="Zhuang X."/>
        </authorList>
    </citation>
    <scope>NUCLEOTIDE SEQUENCE [LARGE SCALE GENOMIC DNA]</scope>
    <source>
        <strain evidence="2">LD22</strain>
    </source>
</reference>
<dbReference type="Proteomes" id="UP000462055">
    <property type="component" value="Unassembled WGS sequence"/>
</dbReference>
<feature type="domain" description="Peptidoglycan binding-like" evidence="1">
    <location>
        <begin position="2"/>
        <end position="56"/>
    </location>
</feature>
<dbReference type="SUPFAM" id="SSF47090">
    <property type="entry name" value="PGBD-like"/>
    <property type="match status" value="1"/>
</dbReference>
<dbReference type="Gene3D" id="1.10.101.10">
    <property type="entry name" value="PGBD-like superfamily/PGBD"/>
    <property type="match status" value="1"/>
</dbReference>
<evidence type="ECO:0000259" key="1">
    <source>
        <dbReference type="Pfam" id="PF01471"/>
    </source>
</evidence>
<keyword evidence="3" id="KW-1185">Reference proteome</keyword>
<gene>
    <name evidence="2" type="ORF">F8568_032010</name>
</gene>
<dbReference type="InterPro" id="IPR036366">
    <property type="entry name" value="PGBDSf"/>
</dbReference>